<feature type="binding site" evidence="2">
    <location>
        <position position="113"/>
    </location>
    <ligand>
        <name>Zn(2+)</name>
        <dbReference type="ChEBI" id="CHEBI:29105"/>
        <label>2</label>
    </ligand>
</feature>
<dbReference type="GO" id="GO:0004035">
    <property type="term" value="F:alkaline phosphatase activity"/>
    <property type="evidence" value="ECO:0007669"/>
    <property type="project" value="TreeGrafter"/>
</dbReference>
<dbReference type="Proteomes" id="UP000580839">
    <property type="component" value="Unassembled WGS sequence"/>
</dbReference>
<reference evidence="4 5" key="1">
    <citation type="submission" date="2020-04" db="EMBL/GenBank/DDBJ databases">
        <title>Metagenomic profiling of ammonia- and methane-oxidizing microorganisms in a Dutch drinking water treatment plant.</title>
        <authorList>
            <person name="Poghosyan L."/>
            <person name="Leucker S."/>
        </authorList>
    </citation>
    <scope>NUCLEOTIDE SEQUENCE [LARGE SCALE GENOMIC DNA]</scope>
    <source>
        <strain evidence="4">S-RSF-IL-03</strain>
    </source>
</reference>
<feature type="binding site" evidence="2">
    <location>
        <position position="117"/>
    </location>
    <ligand>
        <name>Zn(2+)</name>
        <dbReference type="ChEBI" id="CHEBI:29105"/>
        <label>2</label>
    </ligand>
</feature>
<evidence type="ECO:0000256" key="3">
    <source>
        <dbReference type="RuleBase" id="RU003946"/>
    </source>
</evidence>
<feature type="non-terminal residue" evidence="4">
    <location>
        <position position="1"/>
    </location>
</feature>
<comment type="similarity">
    <text evidence="3">Belongs to the alkaline phosphatase family.</text>
</comment>
<protein>
    <submittedName>
        <fullName evidence="4">Alkaline phosphatase</fullName>
    </submittedName>
</protein>
<dbReference type="InterPro" id="IPR001952">
    <property type="entry name" value="Alkaline_phosphatase"/>
</dbReference>
<dbReference type="AlphaFoldDB" id="A0A849SPM4"/>
<sequence length="294" mass="31389">IAAQEVEQNIELLLGAGARHFIPVASGGHRTDSRNLLDEQRRRGVTVVQDVGALRRLGPGPVLGLFANSHLDYVLDADPTTRPSLSEMTRVALARLSSDPDGFFLMIEGSRIDHAGHDNDAATAAHEVLEFDDAFHVALEFARRNPHTLIVVTADHETGGLSLGRAVDGTSHYAWHPEVLRRVRRSSESMAARIDAGAELTAVLRSDAGISDLGVAERTQLRAIKGAALASAISELVSRRALVGWTTRGHTAVDVPVWAFGAGAGQLRGSRPHAALGRLIARLAGLEIGTLTTR</sequence>
<dbReference type="Gene3D" id="3.40.720.10">
    <property type="entry name" value="Alkaline Phosphatase, subunit A"/>
    <property type="match status" value="1"/>
</dbReference>
<keyword evidence="2" id="KW-0862">Zinc</keyword>
<comment type="cofactor">
    <cofactor evidence="2">
        <name>Mg(2+)</name>
        <dbReference type="ChEBI" id="CHEBI:18420"/>
    </cofactor>
    <text evidence="2">Binds 1 Mg(2+) ion.</text>
</comment>
<evidence type="ECO:0000313" key="4">
    <source>
        <dbReference type="EMBL" id="NOT33895.1"/>
    </source>
</evidence>
<proteinExistence type="inferred from homology"/>
<evidence type="ECO:0000256" key="1">
    <source>
        <dbReference type="ARBA" id="ARBA00022553"/>
    </source>
</evidence>
<evidence type="ECO:0000256" key="2">
    <source>
        <dbReference type="PIRSR" id="PIRSR601952-2"/>
    </source>
</evidence>
<comment type="caution">
    <text evidence="4">The sequence shown here is derived from an EMBL/GenBank/DDBJ whole genome shotgun (WGS) entry which is preliminary data.</text>
</comment>
<dbReference type="Gene3D" id="1.10.60.40">
    <property type="match status" value="1"/>
</dbReference>
<feature type="binding site" evidence="2">
    <location>
        <position position="155"/>
    </location>
    <ligand>
        <name>Zn(2+)</name>
        <dbReference type="ChEBI" id="CHEBI:29105"/>
        <label>2</label>
    </ligand>
</feature>
<dbReference type="GO" id="GO:0046872">
    <property type="term" value="F:metal ion binding"/>
    <property type="evidence" value="ECO:0007669"/>
    <property type="project" value="UniProtKB-KW"/>
</dbReference>
<dbReference type="Pfam" id="PF00245">
    <property type="entry name" value="Alk_phosphatase"/>
    <property type="match status" value="1"/>
</dbReference>
<dbReference type="PANTHER" id="PTHR11596:SF5">
    <property type="entry name" value="ALKALINE PHOSPHATASE"/>
    <property type="match status" value="1"/>
</dbReference>
<name>A0A849SPM4_UNCEI</name>
<dbReference type="SMART" id="SM00098">
    <property type="entry name" value="alkPPc"/>
    <property type="match status" value="1"/>
</dbReference>
<comment type="cofactor">
    <cofactor evidence="2">
        <name>Zn(2+)</name>
        <dbReference type="ChEBI" id="CHEBI:29105"/>
    </cofactor>
    <text evidence="2">Binds 2 Zn(2+) ions.</text>
</comment>
<keyword evidence="2" id="KW-0479">Metal-binding</keyword>
<dbReference type="SUPFAM" id="SSF53649">
    <property type="entry name" value="Alkaline phosphatase-like"/>
    <property type="match status" value="1"/>
</dbReference>
<feature type="binding site" evidence="2">
    <location>
        <position position="108"/>
    </location>
    <ligand>
        <name>Mg(2+)</name>
        <dbReference type="ChEBI" id="CHEBI:18420"/>
    </ligand>
</feature>
<dbReference type="CDD" id="cd16012">
    <property type="entry name" value="ALP"/>
    <property type="match status" value="1"/>
</dbReference>
<dbReference type="PRINTS" id="PR00113">
    <property type="entry name" value="ALKPHPHTASE"/>
</dbReference>
<dbReference type="InterPro" id="IPR017850">
    <property type="entry name" value="Alkaline_phosphatase_core_sf"/>
</dbReference>
<accession>A0A849SPM4</accession>
<feature type="binding site" evidence="2">
    <location>
        <position position="156"/>
    </location>
    <ligand>
        <name>Zn(2+)</name>
        <dbReference type="ChEBI" id="CHEBI:29105"/>
        <label>2</label>
    </ligand>
</feature>
<keyword evidence="2" id="KW-0460">Magnesium</keyword>
<feature type="binding site" evidence="2">
    <location>
        <position position="250"/>
    </location>
    <ligand>
        <name>Zn(2+)</name>
        <dbReference type="ChEBI" id="CHEBI:29105"/>
        <label>2</label>
    </ligand>
</feature>
<dbReference type="PANTHER" id="PTHR11596">
    <property type="entry name" value="ALKALINE PHOSPHATASE"/>
    <property type="match status" value="1"/>
</dbReference>
<gene>
    <name evidence="4" type="ORF">HOP12_06970</name>
</gene>
<dbReference type="EMBL" id="JABFRW010000078">
    <property type="protein sequence ID" value="NOT33895.1"/>
    <property type="molecule type" value="Genomic_DNA"/>
</dbReference>
<evidence type="ECO:0000313" key="5">
    <source>
        <dbReference type="Proteomes" id="UP000580839"/>
    </source>
</evidence>
<keyword evidence="1" id="KW-0597">Phosphoprotein</keyword>
<organism evidence="4 5">
    <name type="scientific">Eiseniibacteriota bacterium</name>
    <dbReference type="NCBI Taxonomy" id="2212470"/>
    <lineage>
        <taxon>Bacteria</taxon>
        <taxon>Candidatus Eiseniibacteriota</taxon>
    </lineage>
</organism>